<organism evidence="2 3">
    <name type="scientific">Ceratopteris richardii</name>
    <name type="common">Triangle waterfern</name>
    <dbReference type="NCBI Taxonomy" id="49495"/>
    <lineage>
        <taxon>Eukaryota</taxon>
        <taxon>Viridiplantae</taxon>
        <taxon>Streptophyta</taxon>
        <taxon>Embryophyta</taxon>
        <taxon>Tracheophyta</taxon>
        <taxon>Polypodiopsida</taxon>
        <taxon>Polypodiidae</taxon>
        <taxon>Polypodiales</taxon>
        <taxon>Pteridineae</taxon>
        <taxon>Pteridaceae</taxon>
        <taxon>Parkerioideae</taxon>
        <taxon>Ceratopteris</taxon>
    </lineage>
</organism>
<dbReference type="GO" id="GO:0005634">
    <property type="term" value="C:nucleus"/>
    <property type="evidence" value="ECO:0007669"/>
    <property type="project" value="TreeGrafter"/>
</dbReference>
<reference evidence="2" key="1">
    <citation type="submission" date="2021-08" db="EMBL/GenBank/DDBJ databases">
        <title>WGS assembly of Ceratopteris richardii.</title>
        <authorList>
            <person name="Marchant D.B."/>
            <person name="Chen G."/>
            <person name="Jenkins J."/>
            <person name="Shu S."/>
            <person name="Leebens-Mack J."/>
            <person name="Grimwood J."/>
            <person name="Schmutz J."/>
            <person name="Soltis P."/>
            <person name="Soltis D."/>
            <person name="Chen Z.-H."/>
        </authorList>
    </citation>
    <scope>NUCLEOTIDE SEQUENCE</scope>
    <source>
        <strain evidence="2">Whitten #5841</strain>
        <tissue evidence="2">Leaf</tissue>
    </source>
</reference>
<proteinExistence type="predicted"/>
<dbReference type="Pfam" id="PF12937">
    <property type="entry name" value="F-box-like"/>
    <property type="match status" value="1"/>
</dbReference>
<feature type="domain" description="F-box" evidence="1">
    <location>
        <begin position="64"/>
        <end position="105"/>
    </location>
</feature>
<dbReference type="InterPro" id="IPR036047">
    <property type="entry name" value="F-box-like_dom_sf"/>
</dbReference>
<accession>A0A8T2Q4Q3</accession>
<dbReference type="PANTHER" id="PTHR47149:SF1">
    <property type="entry name" value="F-BOX PROTEIN RMF"/>
    <property type="match status" value="1"/>
</dbReference>
<dbReference type="PANTHER" id="PTHR47149">
    <property type="entry name" value="F-BOX PROTEIN RMF"/>
    <property type="match status" value="1"/>
</dbReference>
<keyword evidence="3" id="KW-1185">Reference proteome</keyword>
<comment type="caution">
    <text evidence="2">The sequence shown here is derived from an EMBL/GenBank/DDBJ whole genome shotgun (WGS) entry which is preliminary data.</text>
</comment>
<dbReference type="Gene3D" id="1.20.1280.50">
    <property type="match status" value="1"/>
</dbReference>
<evidence type="ECO:0000313" key="2">
    <source>
        <dbReference type="EMBL" id="KAH7278610.1"/>
    </source>
</evidence>
<dbReference type="OrthoDB" id="8062037at2759"/>
<evidence type="ECO:0000313" key="3">
    <source>
        <dbReference type="Proteomes" id="UP000825935"/>
    </source>
</evidence>
<dbReference type="Proteomes" id="UP000825935">
    <property type="component" value="Chromosome 38"/>
</dbReference>
<dbReference type="InterPro" id="IPR001810">
    <property type="entry name" value="F-box_dom"/>
</dbReference>
<dbReference type="EMBL" id="CM035443">
    <property type="protein sequence ID" value="KAH7278610.1"/>
    <property type="molecule type" value="Genomic_DNA"/>
</dbReference>
<name>A0A8T2Q4Q3_CERRI</name>
<dbReference type="SUPFAM" id="SSF81383">
    <property type="entry name" value="F-box domain"/>
    <property type="match status" value="1"/>
</dbReference>
<dbReference type="SMART" id="SM00256">
    <property type="entry name" value="FBOX"/>
    <property type="match status" value="1"/>
</dbReference>
<dbReference type="OMA" id="CELNTCD"/>
<dbReference type="CDD" id="cd09917">
    <property type="entry name" value="F-box_SF"/>
    <property type="match status" value="1"/>
</dbReference>
<sequence length="361" mass="40495">MTKTANLIDIGARKATLRMRLNTGAEAVMSPTCSTAFSVVTCNTINERLPKLSRPSAVSSTSWFNEDIWLTIMEYLGSKSLIRLALVSRTFYRLIMVENSHLWKIICQRDLKIPLDASSKFEWHRLYAAAVDGSHTYKARHSDQHIDWVRVGTFQIESGEALALGDLSTLVPSQVDSEQNEDGKNDALSRTMLSNVRIGSWIADLHLVKCDICDEPDCNGTMQVFDARYWELLLHDEYKTAVWNFEELEEYIVPLSFDVASVGIVDAQRLNCENTREILKLKKWIYPTSIGYPATAVQKYAAAASTNITDTECANEGLLVKVYSMKARSGSIVAIRITQCLAPGTAYPNNPRFGNDEEANY</sequence>
<protein>
    <recommendedName>
        <fullName evidence="1">F-box domain-containing protein</fullName>
    </recommendedName>
</protein>
<dbReference type="AlphaFoldDB" id="A0A8T2Q4Q3"/>
<gene>
    <name evidence="2" type="ORF">KP509_38G048700</name>
</gene>
<dbReference type="GO" id="GO:0061458">
    <property type="term" value="P:reproductive system development"/>
    <property type="evidence" value="ECO:0007669"/>
    <property type="project" value="TreeGrafter"/>
</dbReference>
<evidence type="ECO:0000259" key="1">
    <source>
        <dbReference type="SMART" id="SM00256"/>
    </source>
</evidence>